<feature type="region of interest" description="Disordered" evidence="2">
    <location>
        <begin position="29"/>
        <end position="207"/>
    </location>
</feature>
<dbReference type="AlphaFoldDB" id="A0A6A4WWH3"/>
<feature type="compositionally biased region" description="Basic and acidic residues" evidence="2">
    <location>
        <begin position="166"/>
        <end position="185"/>
    </location>
</feature>
<feature type="signal peptide" evidence="3">
    <location>
        <begin position="1"/>
        <end position="19"/>
    </location>
</feature>
<dbReference type="GO" id="GO:0008010">
    <property type="term" value="F:structural constituent of chitin-based larval cuticle"/>
    <property type="evidence" value="ECO:0007669"/>
    <property type="project" value="TreeGrafter"/>
</dbReference>
<dbReference type="PANTHER" id="PTHR10380:SF240">
    <property type="match status" value="1"/>
</dbReference>
<dbReference type="GO" id="GO:0062129">
    <property type="term" value="C:chitin-based extracellular matrix"/>
    <property type="evidence" value="ECO:0007669"/>
    <property type="project" value="TreeGrafter"/>
</dbReference>
<feature type="chain" id="PRO_5025449150" evidence="3">
    <location>
        <begin position="20"/>
        <end position="299"/>
    </location>
</feature>
<evidence type="ECO:0000313" key="5">
    <source>
        <dbReference type="Proteomes" id="UP000440578"/>
    </source>
</evidence>
<keyword evidence="3" id="KW-0732">Signal</keyword>
<organism evidence="4 5">
    <name type="scientific">Amphibalanus amphitrite</name>
    <name type="common">Striped barnacle</name>
    <name type="synonym">Balanus amphitrite</name>
    <dbReference type="NCBI Taxonomy" id="1232801"/>
    <lineage>
        <taxon>Eukaryota</taxon>
        <taxon>Metazoa</taxon>
        <taxon>Ecdysozoa</taxon>
        <taxon>Arthropoda</taxon>
        <taxon>Crustacea</taxon>
        <taxon>Multicrustacea</taxon>
        <taxon>Cirripedia</taxon>
        <taxon>Thoracica</taxon>
        <taxon>Thoracicalcarea</taxon>
        <taxon>Balanomorpha</taxon>
        <taxon>Balanoidea</taxon>
        <taxon>Balanidae</taxon>
        <taxon>Amphibalaninae</taxon>
        <taxon>Amphibalanus</taxon>
    </lineage>
</organism>
<reference evidence="4 5" key="1">
    <citation type="submission" date="2019-07" db="EMBL/GenBank/DDBJ databases">
        <title>Draft genome assembly of a fouling barnacle, Amphibalanus amphitrite (Darwin, 1854): The first reference genome for Thecostraca.</title>
        <authorList>
            <person name="Kim W."/>
        </authorList>
    </citation>
    <scope>NUCLEOTIDE SEQUENCE [LARGE SCALE GENOMIC DNA]</scope>
    <source>
        <strain evidence="4">SNU_AA5</strain>
        <tissue evidence="4">Soma without cirri and trophi</tissue>
    </source>
</reference>
<dbReference type="Proteomes" id="UP000440578">
    <property type="component" value="Unassembled WGS sequence"/>
</dbReference>
<comment type="caution">
    <text evidence="4">The sequence shown here is derived from an EMBL/GenBank/DDBJ whole genome shotgun (WGS) entry which is preliminary data.</text>
</comment>
<name>A0A6A4WWH3_AMPAM</name>
<dbReference type="EMBL" id="VIIS01000632">
    <property type="protein sequence ID" value="KAF0306772.1"/>
    <property type="molecule type" value="Genomic_DNA"/>
</dbReference>
<protein>
    <submittedName>
        <fullName evidence="4">Uncharacterized protein</fullName>
    </submittedName>
</protein>
<dbReference type="PROSITE" id="PS51155">
    <property type="entry name" value="CHIT_BIND_RR_2"/>
    <property type="match status" value="1"/>
</dbReference>
<accession>A0A6A4WWH3</accession>
<dbReference type="InterPro" id="IPR000618">
    <property type="entry name" value="Insect_cuticle"/>
</dbReference>
<evidence type="ECO:0000256" key="3">
    <source>
        <dbReference type="SAM" id="SignalP"/>
    </source>
</evidence>
<dbReference type="Pfam" id="PF00379">
    <property type="entry name" value="Chitin_bind_4"/>
    <property type="match status" value="1"/>
</dbReference>
<keyword evidence="1" id="KW-0193">Cuticle</keyword>
<dbReference type="PANTHER" id="PTHR10380">
    <property type="entry name" value="CUTICLE PROTEIN"/>
    <property type="match status" value="1"/>
</dbReference>
<proteinExistence type="predicted"/>
<evidence type="ECO:0000256" key="1">
    <source>
        <dbReference type="PROSITE-ProRule" id="PRU00497"/>
    </source>
</evidence>
<gene>
    <name evidence="4" type="ORF">FJT64_021802</name>
</gene>
<feature type="compositionally biased region" description="Basic and acidic residues" evidence="2">
    <location>
        <begin position="96"/>
        <end position="127"/>
    </location>
</feature>
<keyword evidence="5" id="KW-1185">Reference proteome</keyword>
<evidence type="ECO:0000313" key="4">
    <source>
        <dbReference type="EMBL" id="KAF0306772.1"/>
    </source>
</evidence>
<evidence type="ECO:0000256" key="2">
    <source>
        <dbReference type="SAM" id="MobiDB-lite"/>
    </source>
</evidence>
<dbReference type="InterPro" id="IPR050468">
    <property type="entry name" value="Cuticle_Struct_Prot"/>
</dbReference>
<sequence length="299" mass="34554">MRTLLLCAVVAVCVCGTLGARRRLLVGPPRRPVQSLPIGGWPRSRDGDLPGRPVPGRVPAEQLRLAPRERYPQPPPHQEFDDEFQAPFRPQSPEFFRQDEPFAPEPYRRAPQEPYRQEAEDLFRKQSLESFGQRPQEAFEPQEVFGQRPFVQEDETPEARPVQVKKSAEERRELAAESSVQKRQDYAPLVQRQEPSYSEPVADSRQDAYSLNIPEKKEKQRLEFQVHGQQGPHSYRFGYDTGTGYNRQFRFEERDADGNLKGRYGYYKDGKLRVVNYSATHKGGFHAEGDFGKFPENKY</sequence>
<dbReference type="OrthoDB" id="6436078at2759"/>